<dbReference type="Proteomes" id="UP000078468">
    <property type="component" value="Chromosome"/>
</dbReference>
<feature type="region of interest" description="Disordered" evidence="1">
    <location>
        <begin position="33"/>
        <end position="69"/>
    </location>
</feature>
<feature type="region of interest" description="Disordered" evidence="1">
    <location>
        <begin position="244"/>
        <end position="263"/>
    </location>
</feature>
<gene>
    <name evidence="3" type="ORF">Spa2297_31585</name>
</gene>
<sequence>MGIHMRSRGMKAGAIGTAAVMASVVLAGCGGDSDPKTEGKGDKGKDAAASASASDAGSGGGGQGQDTKAVRAAYDKTAEAGSARMTIDMKLTAGEQRIATDGEGTLDLAEGNSVMTVMAENKKIEQRVVDQVLYQKIPGQEAGGKPWIKIDLKKVAQQQGLGNQQIGDPAQTAAYAKAITDKDVSKVGTEKIDGADTTHYRVSVDVAELPGGEMMRQQLGPTLPMQVWLDDDGRLRRQQIDMTVKAPASASAKPEGGSAPKELKMSTVMNFSDFGTEVDAEAPPAGEVTDMTEQALQGSGQQG</sequence>
<proteinExistence type="predicted"/>
<dbReference type="Gene3D" id="2.50.20.20">
    <property type="match status" value="1"/>
</dbReference>
<evidence type="ECO:0000313" key="4">
    <source>
        <dbReference type="Proteomes" id="UP000078468"/>
    </source>
</evidence>
<feature type="chain" id="PRO_5008248820" description="LppX_LprAFG lipoprotein" evidence="2">
    <location>
        <begin position="28"/>
        <end position="303"/>
    </location>
</feature>
<evidence type="ECO:0000256" key="2">
    <source>
        <dbReference type="SAM" id="SignalP"/>
    </source>
</evidence>
<feature type="compositionally biased region" description="Basic and acidic residues" evidence="1">
    <location>
        <begin position="33"/>
        <end position="46"/>
    </location>
</feature>
<dbReference type="EMBL" id="CP015866">
    <property type="protein sequence ID" value="ANJ11136.1"/>
    <property type="molecule type" value="Genomic_DNA"/>
</dbReference>
<dbReference type="SUPFAM" id="SSF89392">
    <property type="entry name" value="Prokaryotic lipoproteins and lipoprotein localization factors"/>
    <property type="match status" value="1"/>
</dbReference>
<reference evidence="3 4" key="1">
    <citation type="submission" date="2016-05" db="EMBL/GenBank/DDBJ databases">
        <title>Non-Contiguous Finished Genome Sequence of Streptomyces parvulus 2297 Integrated Site-Specifically with Actinophage R4.</title>
        <authorList>
            <person name="Nishizawa T."/>
            <person name="Miura T."/>
            <person name="Harada C."/>
            <person name="Guo Y."/>
            <person name="Narisawa K."/>
            <person name="Ohta H."/>
            <person name="Takahashi H."/>
            <person name="Shirai M."/>
        </authorList>
    </citation>
    <scope>NUCLEOTIDE SEQUENCE [LARGE SCALE GENOMIC DNA]</scope>
    <source>
        <strain evidence="3 4">2297</strain>
    </source>
</reference>
<protein>
    <recommendedName>
        <fullName evidence="5">LppX_LprAFG lipoprotein</fullName>
    </recommendedName>
</protein>
<dbReference type="PROSITE" id="PS51257">
    <property type="entry name" value="PROKAR_LIPOPROTEIN"/>
    <property type="match status" value="1"/>
</dbReference>
<accession>A0A191V7Z1</accession>
<evidence type="ECO:0000256" key="1">
    <source>
        <dbReference type="SAM" id="MobiDB-lite"/>
    </source>
</evidence>
<evidence type="ECO:0000313" key="3">
    <source>
        <dbReference type="EMBL" id="ANJ11136.1"/>
    </source>
</evidence>
<dbReference type="KEGG" id="spav:Spa2297_31585"/>
<feature type="region of interest" description="Disordered" evidence="1">
    <location>
        <begin position="277"/>
        <end position="303"/>
    </location>
</feature>
<feature type="signal peptide" evidence="2">
    <location>
        <begin position="1"/>
        <end position="27"/>
    </location>
</feature>
<dbReference type="InterPro" id="IPR029046">
    <property type="entry name" value="LolA/LolB/LppX"/>
</dbReference>
<name>A0A191V7Z1_9ACTN</name>
<evidence type="ECO:0008006" key="5">
    <source>
        <dbReference type="Google" id="ProtNLM"/>
    </source>
</evidence>
<keyword evidence="2" id="KW-0732">Signal</keyword>
<dbReference type="AlphaFoldDB" id="A0A191V7Z1"/>
<feature type="compositionally biased region" description="Polar residues" evidence="1">
    <location>
        <begin position="291"/>
        <end position="303"/>
    </location>
</feature>
<feature type="compositionally biased region" description="Low complexity" evidence="1">
    <location>
        <begin position="47"/>
        <end position="56"/>
    </location>
</feature>
<organism evidence="3 4">
    <name type="scientific">Streptomyces parvulus</name>
    <dbReference type="NCBI Taxonomy" id="146923"/>
    <lineage>
        <taxon>Bacteria</taxon>
        <taxon>Bacillati</taxon>
        <taxon>Actinomycetota</taxon>
        <taxon>Actinomycetes</taxon>
        <taxon>Kitasatosporales</taxon>
        <taxon>Streptomycetaceae</taxon>
        <taxon>Streptomyces</taxon>
    </lineage>
</organism>